<evidence type="ECO:0000313" key="5">
    <source>
        <dbReference type="Proteomes" id="UP000515121"/>
    </source>
</evidence>
<dbReference type="InterPro" id="IPR011051">
    <property type="entry name" value="RmlC_Cupin_sf"/>
</dbReference>
<evidence type="ECO:0000313" key="6">
    <source>
        <dbReference type="RefSeq" id="XP_022752126.1"/>
    </source>
</evidence>
<accession>A0A6P5ZID3</accession>
<dbReference type="Gene3D" id="2.60.120.10">
    <property type="entry name" value="Jelly Rolls"/>
    <property type="match status" value="2"/>
</dbReference>
<dbReference type="SUPFAM" id="SSF51182">
    <property type="entry name" value="RmlC-like cupins"/>
    <property type="match status" value="1"/>
</dbReference>
<dbReference type="InterPro" id="IPR050253">
    <property type="entry name" value="Seed_Storage-Functional"/>
</dbReference>
<dbReference type="InterPro" id="IPR014710">
    <property type="entry name" value="RmlC-like_jellyroll"/>
</dbReference>
<feature type="compositionally biased region" description="Basic and acidic residues" evidence="2">
    <location>
        <begin position="499"/>
        <end position="583"/>
    </location>
</feature>
<reference evidence="6" key="1">
    <citation type="submission" date="2025-08" db="UniProtKB">
        <authorList>
            <consortium name="RefSeq"/>
        </authorList>
    </citation>
    <scope>IDENTIFICATION</scope>
    <source>
        <tissue evidence="6">Fruit stalk</tissue>
    </source>
</reference>
<feature type="signal peptide" evidence="3">
    <location>
        <begin position="1"/>
        <end position="27"/>
    </location>
</feature>
<dbReference type="GeneID" id="111300776"/>
<dbReference type="OrthoDB" id="1932894at2759"/>
<feature type="compositionally biased region" description="Acidic residues" evidence="2">
    <location>
        <begin position="420"/>
        <end position="436"/>
    </location>
</feature>
<evidence type="ECO:0000256" key="2">
    <source>
        <dbReference type="SAM" id="MobiDB-lite"/>
    </source>
</evidence>
<dbReference type="SMART" id="SM00835">
    <property type="entry name" value="Cupin_1"/>
    <property type="match status" value="1"/>
</dbReference>
<dbReference type="CDD" id="cd02245">
    <property type="entry name" value="cupin_7S_vicilin-like_C"/>
    <property type="match status" value="1"/>
</dbReference>
<proteinExistence type="predicted"/>
<feature type="compositionally biased region" description="Acidic residues" evidence="2">
    <location>
        <begin position="584"/>
        <end position="593"/>
    </location>
</feature>
<keyword evidence="1 3" id="KW-0732">Signal</keyword>
<protein>
    <submittedName>
        <fullName evidence="6">Vicilin-like seed storage protein At2g18540</fullName>
    </submittedName>
</protein>
<name>A0A6P5ZID3_DURZI</name>
<feature type="region of interest" description="Disordered" evidence="2">
    <location>
        <begin position="420"/>
        <end position="593"/>
    </location>
</feature>
<evidence type="ECO:0000256" key="3">
    <source>
        <dbReference type="SAM" id="SignalP"/>
    </source>
</evidence>
<dbReference type="PANTHER" id="PTHR31189:SF7">
    <property type="entry name" value="OS03G0197300 PROTEIN"/>
    <property type="match status" value="1"/>
</dbReference>
<keyword evidence="5" id="KW-1185">Reference proteome</keyword>
<feature type="compositionally biased region" description="Basic and acidic residues" evidence="2">
    <location>
        <begin position="437"/>
        <end position="492"/>
    </location>
</feature>
<evidence type="ECO:0000256" key="1">
    <source>
        <dbReference type="ARBA" id="ARBA00022729"/>
    </source>
</evidence>
<feature type="chain" id="PRO_5027873543" evidence="3">
    <location>
        <begin position="28"/>
        <end position="593"/>
    </location>
</feature>
<dbReference type="AlphaFoldDB" id="A0A6P5ZID3"/>
<sequence>MLKGTSFFQFSLFTVFYILASFPSVEASLHGNASALGYLVPKHERKHLVLTEYGEISAVKVSDGRRGSYHLQFITMEPNSLFLPVLLHADMVFYIHTGSGTLSWTDDNEMRTVNIRKGDIYRLHPGSFFYLQSSLEPEREKLRIYAIFSSKEENIYEPWIGAYSRISDVVLGFGSKVLQAAFEVPEDVIEEIMKATKPPAIIHAVPKKKKIFFEWQTRLLKAFLGSNRDGFDSINGKKKKKTKAYNVLEADPDFKNCNGWSLTVDKNDLRLLRDSNIGVFMVNLTKGSMMGPHWNSRASEIAVVLEGQGMIRVACSSNANESECKNLRFRVKEGDVFLIPMFHAMAQISFNNDSFVFMGFSTSTNRNYPQFLAGKSSVLGFLDRQILAVSFNVSNTTIDQLLTPQKDSVIFDCTSCAEEEESIMEEEIEREREEEEEARKKEEEDDRKRKEEEEARKKEEEEARKREEEEARKRKEEDEARKKQEEEARKREEEEEEEEKKRREEEARKEQEEARRQEEERQRRARQEEEERKRQEEKEKERRRKEEQEQEEPKRRKGGQGREEAAARKQAKRQEQERQRRAEQEEEEARWER</sequence>
<dbReference type="InterPro" id="IPR006045">
    <property type="entry name" value="Cupin_1"/>
</dbReference>
<dbReference type="CDD" id="cd02244">
    <property type="entry name" value="cupin_7S_vicilin-like_N"/>
    <property type="match status" value="1"/>
</dbReference>
<dbReference type="PANTHER" id="PTHR31189">
    <property type="entry name" value="OS03G0336100 PROTEIN-RELATED"/>
    <property type="match status" value="1"/>
</dbReference>
<feature type="domain" description="Cupin type-1" evidence="4">
    <location>
        <begin position="245"/>
        <end position="399"/>
    </location>
</feature>
<evidence type="ECO:0000259" key="4">
    <source>
        <dbReference type="SMART" id="SM00835"/>
    </source>
</evidence>
<dbReference type="Proteomes" id="UP000515121">
    <property type="component" value="Unplaced"/>
</dbReference>
<organism evidence="5 6">
    <name type="scientific">Durio zibethinus</name>
    <name type="common">Durian</name>
    <dbReference type="NCBI Taxonomy" id="66656"/>
    <lineage>
        <taxon>Eukaryota</taxon>
        <taxon>Viridiplantae</taxon>
        <taxon>Streptophyta</taxon>
        <taxon>Embryophyta</taxon>
        <taxon>Tracheophyta</taxon>
        <taxon>Spermatophyta</taxon>
        <taxon>Magnoliopsida</taxon>
        <taxon>eudicotyledons</taxon>
        <taxon>Gunneridae</taxon>
        <taxon>Pentapetalae</taxon>
        <taxon>rosids</taxon>
        <taxon>malvids</taxon>
        <taxon>Malvales</taxon>
        <taxon>Malvaceae</taxon>
        <taxon>Helicteroideae</taxon>
        <taxon>Durio</taxon>
    </lineage>
</organism>
<gene>
    <name evidence="6" type="primary">LOC111300776</name>
</gene>
<dbReference type="KEGG" id="dzi:111300776"/>
<dbReference type="Pfam" id="PF00190">
    <property type="entry name" value="Cupin_1"/>
    <property type="match status" value="1"/>
</dbReference>
<dbReference type="RefSeq" id="XP_022752126.1">
    <property type="nucleotide sequence ID" value="XM_022896391.1"/>
</dbReference>